<reference evidence="1 2" key="1">
    <citation type="journal article" date="2014" name="ISME J.">
        <title>Adaptation of an abundant Roseobacter RCA organism to pelagic systems revealed by genomic and transcriptomic analyses.</title>
        <authorList>
            <person name="Voget S."/>
            <person name="Wemheuer B."/>
            <person name="Brinkhoff T."/>
            <person name="Vollmers J."/>
            <person name="Dietrich S."/>
            <person name="Giebel H.A."/>
            <person name="Beardsley C."/>
            <person name="Sardemann C."/>
            <person name="Bakenhus I."/>
            <person name="Billerbeck S."/>
            <person name="Daniel R."/>
            <person name="Simon M."/>
        </authorList>
    </citation>
    <scope>NUCLEOTIDE SEQUENCE [LARGE SCALE GENOMIC DNA]</scope>
    <source>
        <strain evidence="1 2">RCA23</strain>
    </source>
</reference>
<dbReference type="RefSeq" id="WP_044050723.1">
    <property type="nucleotide sequence ID" value="NZ_CP003984.1"/>
</dbReference>
<name>A0AAN0RL80_9RHOB</name>
<dbReference type="EMBL" id="CP003984">
    <property type="protein sequence ID" value="AII88130.1"/>
    <property type="molecule type" value="Genomic_DNA"/>
</dbReference>
<dbReference type="AlphaFoldDB" id="A0AAN0RL80"/>
<keyword evidence="2" id="KW-1185">Reference proteome</keyword>
<proteinExistence type="predicted"/>
<dbReference type="KEGG" id="ptp:RCA23_c26130"/>
<dbReference type="Proteomes" id="UP000028680">
    <property type="component" value="Chromosome"/>
</dbReference>
<gene>
    <name evidence="1" type="ORF">RCA23_c26130</name>
</gene>
<sequence length="100" mass="11411">MQMKIYIRTFTTPVDAQMFNSVLHTKWPDMIASIEGARFRLLYNESTPNVSTVIWEFSSVEVQQKIEALIEAEIAKFTQALPNRQVHYSGTVELDFVGGV</sequence>
<evidence type="ECO:0000313" key="1">
    <source>
        <dbReference type="EMBL" id="AII88130.1"/>
    </source>
</evidence>
<evidence type="ECO:0000313" key="2">
    <source>
        <dbReference type="Proteomes" id="UP000028680"/>
    </source>
</evidence>
<accession>A0AAN0RL80</accession>
<organism evidence="1 2">
    <name type="scientific">Planktomarina temperata RCA23</name>
    <dbReference type="NCBI Taxonomy" id="666509"/>
    <lineage>
        <taxon>Bacteria</taxon>
        <taxon>Pseudomonadati</taxon>
        <taxon>Pseudomonadota</taxon>
        <taxon>Alphaproteobacteria</taxon>
        <taxon>Rhodobacterales</taxon>
        <taxon>Paracoccaceae</taxon>
        <taxon>Planktomarina</taxon>
    </lineage>
</organism>
<protein>
    <submittedName>
        <fullName evidence="1">Transcriptional regulator</fullName>
    </submittedName>
</protein>